<sequence length="85" mass="8558">MAPALLLPPPESPLGGLVTPPSPGVLFVGSVGAVGVVLPLSSGTLVLMFTFALPDTFTVKSSFDAPGALIFNELSSLALNDPLPL</sequence>
<organism evidence="2 3">
    <name type="scientific">Pandoraea fibrosis</name>
    <dbReference type="NCBI Taxonomy" id="1891094"/>
    <lineage>
        <taxon>Bacteria</taxon>
        <taxon>Pseudomonadati</taxon>
        <taxon>Pseudomonadota</taxon>
        <taxon>Betaproteobacteria</taxon>
        <taxon>Burkholderiales</taxon>
        <taxon>Burkholderiaceae</taxon>
        <taxon>Pandoraea</taxon>
    </lineage>
</organism>
<evidence type="ECO:0000256" key="1">
    <source>
        <dbReference type="SAM" id="Phobius"/>
    </source>
</evidence>
<keyword evidence="1" id="KW-0812">Transmembrane</keyword>
<evidence type="ECO:0000313" key="3">
    <source>
        <dbReference type="Proteomes" id="UP000382577"/>
    </source>
</evidence>
<dbReference type="Proteomes" id="UP000382577">
    <property type="component" value="Unassembled WGS sequence"/>
</dbReference>
<name>A0A5E4Z3K8_9BURK</name>
<proteinExistence type="predicted"/>
<dbReference type="AlphaFoldDB" id="A0A5E4Z3K8"/>
<reference evidence="2 3" key="1">
    <citation type="submission" date="2019-08" db="EMBL/GenBank/DDBJ databases">
        <authorList>
            <person name="Peeters C."/>
        </authorList>
    </citation>
    <scope>NUCLEOTIDE SEQUENCE [LARGE SCALE GENOMIC DNA]</scope>
    <source>
        <strain evidence="2 3">LMG 31113</strain>
    </source>
</reference>
<protein>
    <submittedName>
        <fullName evidence="2">Uncharacterized protein</fullName>
    </submittedName>
</protein>
<keyword evidence="1" id="KW-0472">Membrane</keyword>
<feature type="transmembrane region" description="Helical" evidence="1">
    <location>
        <begin position="25"/>
        <end position="53"/>
    </location>
</feature>
<keyword evidence="1" id="KW-1133">Transmembrane helix</keyword>
<dbReference type="EMBL" id="CABPRW010000031">
    <property type="protein sequence ID" value="VVE55669.1"/>
    <property type="molecule type" value="Genomic_DNA"/>
</dbReference>
<gene>
    <name evidence="2" type="ORF">PFI31113_04998</name>
</gene>
<evidence type="ECO:0000313" key="2">
    <source>
        <dbReference type="EMBL" id="VVE55669.1"/>
    </source>
</evidence>
<accession>A0A5E4Z3K8</accession>